<dbReference type="PANTHER" id="PTHR12174:SF90">
    <property type="entry name" value="SIGNAL PEPTIDE PEPTIDASE-LIKE 3"/>
    <property type="match status" value="1"/>
</dbReference>
<evidence type="ECO:0000259" key="3">
    <source>
        <dbReference type="Pfam" id="PF02225"/>
    </source>
</evidence>
<name>A0A9E7EQ82_9LILI</name>
<feature type="signal peptide" evidence="2">
    <location>
        <begin position="1"/>
        <end position="33"/>
    </location>
</feature>
<dbReference type="OrthoDB" id="780650at2759"/>
<accession>A0A9E7EQ82</accession>
<dbReference type="GO" id="GO:0030660">
    <property type="term" value="C:Golgi-associated vesicle membrane"/>
    <property type="evidence" value="ECO:0007669"/>
    <property type="project" value="TreeGrafter"/>
</dbReference>
<protein>
    <submittedName>
        <fullName evidence="4">Signal peptide peptidase-like</fullName>
    </submittedName>
</protein>
<proteinExistence type="predicted"/>
<dbReference type="EMBL" id="CP097503">
    <property type="protein sequence ID" value="URD81925.1"/>
    <property type="molecule type" value="Genomic_DNA"/>
</dbReference>
<evidence type="ECO:0000313" key="5">
    <source>
        <dbReference type="Proteomes" id="UP001055439"/>
    </source>
</evidence>
<dbReference type="AlphaFoldDB" id="A0A9E7EQ82"/>
<dbReference type="SUPFAM" id="SSF52025">
    <property type="entry name" value="PA domain"/>
    <property type="match status" value="1"/>
</dbReference>
<keyword evidence="2" id="KW-0732">Signal</keyword>
<keyword evidence="5" id="KW-1185">Reference proteome</keyword>
<keyword evidence="1" id="KW-0325">Glycoprotein</keyword>
<evidence type="ECO:0000256" key="2">
    <source>
        <dbReference type="SAM" id="SignalP"/>
    </source>
</evidence>
<feature type="domain" description="PA" evidence="3">
    <location>
        <begin position="44"/>
        <end position="115"/>
    </location>
</feature>
<dbReference type="GO" id="GO:0098554">
    <property type="term" value="C:cytoplasmic side of endoplasmic reticulum membrane"/>
    <property type="evidence" value="ECO:0007669"/>
    <property type="project" value="TreeGrafter"/>
</dbReference>
<dbReference type="Gene3D" id="3.50.30.30">
    <property type="match status" value="1"/>
</dbReference>
<dbReference type="Pfam" id="PF02225">
    <property type="entry name" value="PA"/>
    <property type="match status" value="1"/>
</dbReference>
<dbReference type="InterPro" id="IPR007369">
    <property type="entry name" value="Peptidase_A22B_SPP"/>
</dbReference>
<evidence type="ECO:0000313" key="4">
    <source>
        <dbReference type="EMBL" id="URD81925.1"/>
    </source>
</evidence>
<dbReference type="GO" id="GO:0005765">
    <property type="term" value="C:lysosomal membrane"/>
    <property type="evidence" value="ECO:0007669"/>
    <property type="project" value="TreeGrafter"/>
</dbReference>
<sequence>MAIPRASSSPLLHVVLIFLSLLCFASPYSGVLAADDASQGSESASASPSCNLTSQDLSDSIVVVKRGDCTYATKARIAESSGAADLPEMVCSKNETLLNITIPVVMIPKSAGENITASLSSGGKDSHLHYLDKALI</sequence>
<organism evidence="4 5">
    <name type="scientific">Musa troglodytarum</name>
    <name type="common">fe'i banana</name>
    <dbReference type="NCBI Taxonomy" id="320322"/>
    <lineage>
        <taxon>Eukaryota</taxon>
        <taxon>Viridiplantae</taxon>
        <taxon>Streptophyta</taxon>
        <taxon>Embryophyta</taxon>
        <taxon>Tracheophyta</taxon>
        <taxon>Spermatophyta</taxon>
        <taxon>Magnoliopsida</taxon>
        <taxon>Liliopsida</taxon>
        <taxon>Zingiberales</taxon>
        <taxon>Musaceae</taxon>
        <taxon>Musa</taxon>
    </lineage>
</organism>
<dbReference type="Proteomes" id="UP001055439">
    <property type="component" value="Chromosome 10"/>
</dbReference>
<dbReference type="GO" id="GO:0098553">
    <property type="term" value="C:lumenal side of endoplasmic reticulum membrane"/>
    <property type="evidence" value="ECO:0007669"/>
    <property type="project" value="TreeGrafter"/>
</dbReference>
<dbReference type="PANTHER" id="PTHR12174">
    <property type="entry name" value="SIGNAL PEPTIDE PEPTIDASE"/>
    <property type="match status" value="1"/>
</dbReference>
<evidence type="ECO:0000256" key="1">
    <source>
        <dbReference type="ARBA" id="ARBA00023180"/>
    </source>
</evidence>
<gene>
    <name evidence="4" type="ORF">MUK42_18400</name>
</gene>
<dbReference type="GO" id="GO:0042500">
    <property type="term" value="F:aspartic endopeptidase activity, intramembrane cleaving"/>
    <property type="evidence" value="ECO:0007669"/>
    <property type="project" value="InterPro"/>
</dbReference>
<dbReference type="InterPro" id="IPR003137">
    <property type="entry name" value="PA_domain"/>
</dbReference>
<reference evidence="4" key="1">
    <citation type="submission" date="2022-05" db="EMBL/GenBank/DDBJ databases">
        <title>The Musa troglodytarum L. genome provides insights into the mechanism of non-climacteric behaviour and enrichment of carotenoids.</title>
        <authorList>
            <person name="Wang J."/>
        </authorList>
    </citation>
    <scope>NUCLEOTIDE SEQUENCE</scope>
    <source>
        <tissue evidence="4">Leaf</tissue>
    </source>
</reference>
<feature type="chain" id="PRO_5038913458" evidence="2">
    <location>
        <begin position="34"/>
        <end position="136"/>
    </location>
</feature>
<dbReference type="GO" id="GO:0033619">
    <property type="term" value="P:membrane protein proteolysis"/>
    <property type="evidence" value="ECO:0007669"/>
    <property type="project" value="TreeGrafter"/>
</dbReference>
<dbReference type="InterPro" id="IPR046450">
    <property type="entry name" value="PA_dom_sf"/>
</dbReference>